<feature type="transmembrane region" description="Helical" evidence="1">
    <location>
        <begin position="98"/>
        <end position="122"/>
    </location>
</feature>
<reference evidence="2 3" key="1">
    <citation type="submission" date="2018-04" db="EMBL/GenBank/DDBJ databases">
        <title>Active sludge and wastewater microbial communities from Klosterneuburg, Austria.</title>
        <authorList>
            <person name="Wagner M."/>
        </authorList>
    </citation>
    <scope>NUCLEOTIDE SEQUENCE [LARGE SCALE GENOMIC DNA]</scope>
    <source>
        <strain evidence="2 3">Nm49</strain>
    </source>
</reference>
<evidence type="ECO:0000256" key="1">
    <source>
        <dbReference type="SAM" id="Phobius"/>
    </source>
</evidence>
<dbReference type="AlphaFoldDB" id="A0A2T5I156"/>
<keyword evidence="1" id="KW-0812">Transmembrane</keyword>
<feature type="transmembrane region" description="Helical" evidence="1">
    <location>
        <begin position="69"/>
        <end position="86"/>
    </location>
</feature>
<sequence length="352" mass="40220">MDPITHALSGALLARAVAPSIAQPLRERTVLPLRLYVITGCAAAAFPDIDFALRLIGTLTYLNWHQGPTHSLILLPLWACLLAWLASRFAQKRYAWQLFYRPACLGLAIHIAGDLITSYGLMLFVPFSTERFSLPLVFVIDPWFSLIIIAGLIVSWRYPQQRIPAIVALIVLCSYTILLAVLRQQAITAANQYIHTHTMPQVHISVLPQPLSPFHWKIIIRHDDDYHLAHVNLLPPGHQQQQTAWLLTKMAAAYRPVAENNWQIQQQFGGDPAEIMLAREAWLHPVFAPFRAFAQFPVLERIDISEQGQCAWFYDLRFKFPELPPSFRYGVCRQHGHTGWEMSRQRGLFYID</sequence>
<dbReference type="RefSeq" id="WP_107802880.1">
    <property type="nucleotide sequence ID" value="NZ_QAOI01000007.1"/>
</dbReference>
<keyword evidence="1" id="KW-1133">Transmembrane helix</keyword>
<feature type="transmembrane region" description="Helical" evidence="1">
    <location>
        <begin position="134"/>
        <end position="156"/>
    </location>
</feature>
<evidence type="ECO:0000313" key="2">
    <source>
        <dbReference type="EMBL" id="PTQ77561.1"/>
    </source>
</evidence>
<name>A0A2T5I156_9PROT</name>
<dbReference type="EMBL" id="QAOI01000007">
    <property type="protein sequence ID" value="PTQ77561.1"/>
    <property type="molecule type" value="Genomic_DNA"/>
</dbReference>
<dbReference type="Proteomes" id="UP000244128">
    <property type="component" value="Unassembled WGS sequence"/>
</dbReference>
<dbReference type="InterPro" id="IPR053170">
    <property type="entry name" value="Transcription_regulator"/>
</dbReference>
<comment type="caution">
    <text evidence="2">The sequence shown here is derived from an EMBL/GenBank/DDBJ whole genome shotgun (WGS) entry which is preliminary data.</text>
</comment>
<dbReference type="InterPro" id="IPR007404">
    <property type="entry name" value="YdjM-like"/>
</dbReference>
<gene>
    <name evidence="2" type="ORF">C8R26_10748</name>
</gene>
<accession>A0A2T5I156</accession>
<dbReference type="Pfam" id="PF04307">
    <property type="entry name" value="YdjM"/>
    <property type="match status" value="1"/>
</dbReference>
<evidence type="ECO:0000313" key="3">
    <source>
        <dbReference type="Proteomes" id="UP000244128"/>
    </source>
</evidence>
<keyword evidence="1" id="KW-0472">Membrane</keyword>
<dbReference type="PANTHER" id="PTHR40031">
    <property type="entry name" value="HYPOTHETICAL MEMBRANE SPANNING PROTEIN"/>
    <property type="match status" value="1"/>
</dbReference>
<feature type="transmembrane region" description="Helical" evidence="1">
    <location>
        <begin position="163"/>
        <end position="182"/>
    </location>
</feature>
<organism evidence="2 3">
    <name type="scientific">Nitrosomonas oligotropha</name>
    <dbReference type="NCBI Taxonomy" id="42354"/>
    <lineage>
        <taxon>Bacteria</taxon>
        <taxon>Pseudomonadati</taxon>
        <taxon>Pseudomonadota</taxon>
        <taxon>Betaproteobacteria</taxon>
        <taxon>Nitrosomonadales</taxon>
        <taxon>Nitrosomonadaceae</taxon>
        <taxon>Nitrosomonas</taxon>
    </lineage>
</organism>
<protein>
    <submittedName>
        <fullName evidence="2">Inner membrane protein</fullName>
    </submittedName>
</protein>
<dbReference type="PANTHER" id="PTHR40031:SF1">
    <property type="entry name" value="MEMBRANE-BOUND METAL-DEPENDENT HYDROLASE"/>
    <property type="match status" value="1"/>
</dbReference>
<proteinExistence type="predicted"/>